<reference evidence="3" key="1">
    <citation type="submission" date="2021-03" db="EMBL/GenBank/DDBJ databases">
        <title>Assistant Professor.</title>
        <authorList>
            <person name="Huq M.A."/>
        </authorList>
    </citation>
    <scope>NUCLEOTIDE SEQUENCE [LARGE SCALE GENOMIC DNA]</scope>
    <source>
        <strain evidence="3">MAH-28</strain>
    </source>
</reference>
<evidence type="ECO:0000313" key="2">
    <source>
        <dbReference type="EMBL" id="MBO9155074.1"/>
    </source>
</evidence>
<comment type="caution">
    <text evidence="2">The sequence shown here is derived from an EMBL/GenBank/DDBJ whole genome shotgun (WGS) entry which is preliminary data.</text>
</comment>
<dbReference type="Proteomes" id="UP000679126">
    <property type="component" value="Unassembled WGS sequence"/>
</dbReference>
<protein>
    <submittedName>
        <fullName evidence="2">DUF4253 domain-containing protein</fullName>
    </submittedName>
</protein>
<dbReference type="InterPro" id="IPR025349">
    <property type="entry name" value="DUF4253"/>
</dbReference>
<dbReference type="RefSeq" id="WP_209148230.1">
    <property type="nucleotide sequence ID" value="NZ_JAGHKP010000004.1"/>
</dbReference>
<feature type="domain" description="DUF4253" evidence="1">
    <location>
        <begin position="119"/>
        <end position="222"/>
    </location>
</feature>
<proteinExistence type="predicted"/>
<accession>A0ABS3YK86</accession>
<dbReference type="PROSITE" id="PS51257">
    <property type="entry name" value="PROKAR_LIPOPROTEIN"/>
    <property type="match status" value="1"/>
</dbReference>
<sequence length="222" mass="25182">MKKTLFIFPLLLAGCISSGPQQQAPSDYLLADSIHFDHAVVDDLRKVTSAKFERLVTTIEVIDIINSRHEVTTLKPDALEFAADDKTMKLLSGVRDDLKKRGYLVFTSEENFGDVKNKIGVLKSTDQFDILKCQATDGINYDIETDSVIKKLREWNERYPFEITGADRDWVSAKFIEAPADFHAFAKEVYAFCPDVVDQGTGTVEALAEEMKTGNWLYLWWD</sequence>
<keyword evidence="3" id="KW-1185">Reference proteome</keyword>
<name>A0ABS3YK86_9BACT</name>
<organism evidence="2 3">
    <name type="scientific">Chitinophaga chungangae</name>
    <dbReference type="NCBI Taxonomy" id="2821488"/>
    <lineage>
        <taxon>Bacteria</taxon>
        <taxon>Pseudomonadati</taxon>
        <taxon>Bacteroidota</taxon>
        <taxon>Chitinophagia</taxon>
        <taxon>Chitinophagales</taxon>
        <taxon>Chitinophagaceae</taxon>
        <taxon>Chitinophaga</taxon>
    </lineage>
</organism>
<dbReference type="EMBL" id="JAGHKP010000004">
    <property type="protein sequence ID" value="MBO9155074.1"/>
    <property type="molecule type" value="Genomic_DNA"/>
</dbReference>
<evidence type="ECO:0000313" key="3">
    <source>
        <dbReference type="Proteomes" id="UP000679126"/>
    </source>
</evidence>
<gene>
    <name evidence="2" type="ORF">J7I43_22790</name>
</gene>
<evidence type="ECO:0000259" key="1">
    <source>
        <dbReference type="Pfam" id="PF14062"/>
    </source>
</evidence>
<dbReference type="Pfam" id="PF14062">
    <property type="entry name" value="DUF4253"/>
    <property type="match status" value="1"/>
</dbReference>